<proteinExistence type="predicted"/>
<dbReference type="Proteomes" id="UP000719917">
    <property type="component" value="Unassembled WGS sequence"/>
</dbReference>
<comment type="caution">
    <text evidence="2">The sequence shown here is derived from an EMBL/GenBank/DDBJ whole genome shotgun (WGS) entry which is preliminary data.</text>
</comment>
<dbReference type="Pfam" id="PF05043">
    <property type="entry name" value="Mga"/>
    <property type="match status" value="1"/>
</dbReference>
<reference evidence="2" key="1">
    <citation type="submission" date="2020-01" db="EMBL/GenBank/DDBJ databases">
        <title>First Reported Case and Whole Genome of Weissella confusa in an Equid.</title>
        <authorList>
            <person name="Little S.V."/>
            <person name="Lawhon S.D."/>
        </authorList>
    </citation>
    <scope>NUCLEOTIDE SEQUENCE</scope>
    <source>
        <strain evidence="2">718955</strain>
    </source>
</reference>
<organism evidence="2 3">
    <name type="scientific">Weissella confusa</name>
    <name type="common">Lactobacillus confusus</name>
    <dbReference type="NCBI Taxonomy" id="1583"/>
    <lineage>
        <taxon>Bacteria</taxon>
        <taxon>Bacillati</taxon>
        <taxon>Bacillota</taxon>
        <taxon>Bacilli</taxon>
        <taxon>Lactobacillales</taxon>
        <taxon>Lactobacillaceae</taxon>
        <taxon>Weissella</taxon>
    </lineage>
</organism>
<evidence type="ECO:0000313" key="2">
    <source>
        <dbReference type="EMBL" id="NBA10895.1"/>
    </source>
</evidence>
<accession>A0AAJ2YYY9</accession>
<dbReference type="InterPro" id="IPR007737">
    <property type="entry name" value="Mga_HTH"/>
</dbReference>
<protein>
    <recommendedName>
        <fullName evidence="1">Mga helix-turn-helix domain-containing protein</fullName>
    </recommendedName>
</protein>
<sequence length="495" mass="57357">MDELSWVLEKKEQDKLTLLNYLATRSDSFLPIKRIMTSLGWSRYRTLSKIAMLFDDLVTYFPNEPTAYRYDDKQKAVIVDRMVLVDVKTVAFDYRQKSVVWQLLGVIFTGTFDSYEQFAETYHTSVPVARAAKSKIATALKKADIRLTLHNGLVGNEITIRIFFFGLMRQAYGNHEIPFPPEMRERTEQSVLAIANLFNIPLRETTKQAMRMQFTVWYYRLVNDHHLIPEEIPALLTDSAKWDDEHQATRAGLIELMRSFVILPEVVLEREAEFAIASLYSTGFATSVPLSLLTEMAQKKLARFKTIMKSEYQALFNRELSERILNRVTSQLSATNMRTDYFSVYGYRPTPDLDVARRDFPIHTAFVLQVLHRLAEKMGFDEVVLVNSLFEEYLDAMIRNLSKHSILPTIVVVIDMTNLPALEELIEDRLKRSPMINVILAHEFRPDADFYISDVEISQFGVTPGFIWTRFPDETMFAQFIEQAVLLTKDRFEGQ</sequence>
<evidence type="ECO:0000259" key="1">
    <source>
        <dbReference type="Pfam" id="PF05043"/>
    </source>
</evidence>
<evidence type="ECO:0000313" key="3">
    <source>
        <dbReference type="Proteomes" id="UP000719917"/>
    </source>
</evidence>
<dbReference type="EMBL" id="JAAAMQ010000002">
    <property type="protein sequence ID" value="NBA10895.1"/>
    <property type="molecule type" value="Genomic_DNA"/>
</dbReference>
<gene>
    <name evidence="2" type="ORF">GTU77_01480</name>
</gene>
<dbReference type="AlphaFoldDB" id="A0AAJ2YYY9"/>
<dbReference type="RefSeq" id="WP_161690282.1">
    <property type="nucleotide sequence ID" value="NZ_JAAAMQ010000002.1"/>
</dbReference>
<feature type="domain" description="Mga helix-turn-helix" evidence="1">
    <location>
        <begin position="87"/>
        <end position="167"/>
    </location>
</feature>
<name>A0AAJ2YYY9_WEICO</name>